<feature type="transmembrane region" description="Helical" evidence="6">
    <location>
        <begin position="80"/>
        <end position="102"/>
    </location>
</feature>
<dbReference type="Pfam" id="PF20684">
    <property type="entry name" value="Fung_rhodopsin"/>
    <property type="match status" value="1"/>
</dbReference>
<feature type="transmembrane region" description="Helical" evidence="6">
    <location>
        <begin position="47"/>
        <end position="68"/>
    </location>
</feature>
<evidence type="ECO:0000256" key="2">
    <source>
        <dbReference type="ARBA" id="ARBA00022692"/>
    </source>
</evidence>
<evidence type="ECO:0000256" key="5">
    <source>
        <dbReference type="ARBA" id="ARBA00038359"/>
    </source>
</evidence>
<organism evidence="8 9">
    <name type="scientific">Sphaerosporella brunnea</name>
    <dbReference type="NCBI Taxonomy" id="1250544"/>
    <lineage>
        <taxon>Eukaryota</taxon>
        <taxon>Fungi</taxon>
        <taxon>Dikarya</taxon>
        <taxon>Ascomycota</taxon>
        <taxon>Pezizomycotina</taxon>
        <taxon>Pezizomycetes</taxon>
        <taxon>Pezizales</taxon>
        <taxon>Pyronemataceae</taxon>
        <taxon>Sphaerosporella</taxon>
    </lineage>
</organism>
<dbReference type="InParanoid" id="A0A5J5ESL9"/>
<keyword evidence="4 6" id="KW-0472">Membrane</keyword>
<dbReference type="AlphaFoldDB" id="A0A5J5ESL9"/>
<sequence>MAATREELLLALRDIATVNGISLTDGVAVPNHTASAEYLHPNHGSTLFVANVALAAATLLVVLARFWTRIFVAGGVGADDVTIGAAMIVVAGSTVFNCFGVKEAGIGKHFYDLSVAEVGNLLKFTFALPLVYTLGVAILKISILLFYRRLFGHRKRLQRIVLAFIAFQLVFAVASVFAYAFMCAPVHAYWTLELHAHACPTFKTTLAMYMTLRSVTVACDVALLLLPMRMVWDLKIPQRQRLGLAALFGLGLLACVVAVARLVMLRRLVLSLDVSWNVLPIALLDQTEQCLGIITASIPALTAVVSRYPPKPANSLMNPALALRYDFLSFAYDPDRQNLGLGCFATAYSDVSDERLVTKGEHHEMREGVINKTTTVTVNITTTTGGYRAAVQV</sequence>
<feature type="transmembrane region" description="Helical" evidence="6">
    <location>
        <begin position="244"/>
        <end position="264"/>
    </location>
</feature>
<keyword evidence="3 6" id="KW-1133">Transmembrane helix</keyword>
<keyword evidence="9" id="KW-1185">Reference proteome</keyword>
<gene>
    <name evidence="8" type="ORF">FN846DRAFT_74884</name>
</gene>
<feature type="domain" description="Rhodopsin" evidence="7">
    <location>
        <begin position="64"/>
        <end position="306"/>
    </location>
</feature>
<keyword evidence="2 6" id="KW-0812">Transmembrane</keyword>
<name>A0A5J5ESL9_9PEZI</name>
<evidence type="ECO:0000256" key="6">
    <source>
        <dbReference type="SAM" id="Phobius"/>
    </source>
</evidence>
<evidence type="ECO:0000256" key="1">
    <source>
        <dbReference type="ARBA" id="ARBA00004141"/>
    </source>
</evidence>
<feature type="transmembrane region" description="Helical" evidence="6">
    <location>
        <begin position="122"/>
        <end position="147"/>
    </location>
</feature>
<accession>A0A5J5ESL9</accession>
<dbReference type="Proteomes" id="UP000326924">
    <property type="component" value="Unassembled WGS sequence"/>
</dbReference>
<evidence type="ECO:0000256" key="3">
    <source>
        <dbReference type="ARBA" id="ARBA00022989"/>
    </source>
</evidence>
<protein>
    <recommendedName>
        <fullName evidence="7">Rhodopsin domain-containing protein</fullName>
    </recommendedName>
</protein>
<comment type="similarity">
    <text evidence="5">Belongs to the SAT4 family.</text>
</comment>
<evidence type="ECO:0000259" key="7">
    <source>
        <dbReference type="Pfam" id="PF20684"/>
    </source>
</evidence>
<dbReference type="OrthoDB" id="5429740at2759"/>
<evidence type="ECO:0000256" key="4">
    <source>
        <dbReference type="ARBA" id="ARBA00023136"/>
    </source>
</evidence>
<dbReference type="GO" id="GO:0016020">
    <property type="term" value="C:membrane"/>
    <property type="evidence" value="ECO:0007669"/>
    <property type="project" value="UniProtKB-SubCell"/>
</dbReference>
<feature type="transmembrane region" description="Helical" evidence="6">
    <location>
        <begin position="159"/>
        <end position="190"/>
    </location>
</feature>
<feature type="transmembrane region" description="Helical" evidence="6">
    <location>
        <begin position="210"/>
        <end position="232"/>
    </location>
</feature>
<dbReference type="PANTHER" id="PTHR33048:SF47">
    <property type="entry name" value="INTEGRAL MEMBRANE PROTEIN-RELATED"/>
    <property type="match status" value="1"/>
</dbReference>
<comment type="caution">
    <text evidence="8">The sequence shown here is derived from an EMBL/GenBank/DDBJ whole genome shotgun (WGS) entry which is preliminary data.</text>
</comment>
<reference evidence="8 9" key="1">
    <citation type="submission" date="2019-09" db="EMBL/GenBank/DDBJ databases">
        <title>Draft genome of the ectomycorrhizal ascomycete Sphaerosporella brunnea.</title>
        <authorList>
            <consortium name="DOE Joint Genome Institute"/>
            <person name="Benucci G.M."/>
            <person name="Marozzi G."/>
            <person name="Antonielli L."/>
            <person name="Sanchez S."/>
            <person name="Marco P."/>
            <person name="Wang X."/>
            <person name="Falini L.B."/>
            <person name="Barry K."/>
            <person name="Haridas S."/>
            <person name="Lipzen A."/>
            <person name="Labutti K."/>
            <person name="Grigoriev I.V."/>
            <person name="Murat C."/>
            <person name="Martin F."/>
            <person name="Albertini E."/>
            <person name="Donnini D."/>
            <person name="Bonito G."/>
        </authorList>
    </citation>
    <scope>NUCLEOTIDE SEQUENCE [LARGE SCALE GENOMIC DNA]</scope>
    <source>
        <strain evidence="8 9">Sb_GMNB300</strain>
    </source>
</reference>
<dbReference type="InterPro" id="IPR052337">
    <property type="entry name" value="SAT4-like"/>
</dbReference>
<dbReference type="EMBL" id="VXIS01000128">
    <property type="protein sequence ID" value="KAA8902684.1"/>
    <property type="molecule type" value="Genomic_DNA"/>
</dbReference>
<comment type="subcellular location">
    <subcellularLocation>
        <location evidence="1">Membrane</location>
        <topology evidence="1">Multi-pass membrane protein</topology>
    </subcellularLocation>
</comment>
<evidence type="ECO:0000313" key="8">
    <source>
        <dbReference type="EMBL" id="KAA8902684.1"/>
    </source>
</evidence>
<dbReference type="InterPro" id="IPR049326">
    <property type="entry name" value="Rhodopsin_dom_fungi"/>
</dbReference>
<dbReference type="PANTHER" id="PTHR33048">
    <property type="entry name" value="PTH11-LIKE INTEGRAL MEMBRANE PROTEIN (AFU_ORTHOLOGUE AFUA_5G11245)"/>
    <property type="match status" value="1"/>
</dbReference>
<evidence type="ECO:0000313" key="9">
    <source>
        <dbReference type="Proteomes" id="UP000326924"/>
    </source>
</evidence>
<proteinExistence type="inferred from homology"/>